<dbReference type="Gene3D" id="3.40.50.200">
    <property type="entry name" value="Peptidase S8/S53 domain"/>
    <property type="match status" value="1"/>
</dbReference>
<keyword evidence="3" id="KW-0720">Serine protease</keyword>
<accession>Q2GTT6</accession>
<evidence type="ECO:0000256" key="2">
    <source>
        <dbReference type="ARBA" id="ARBA00022801"/>
    </source>
</evidence>
<evidence type="ECO:0000256" key="3">
    <source>
        <dbReference type="ARBA" id="ARBA00022825"/>
    </source>
</evidence>
<dbReference type="InterPro" id="IPR000209">
    <property type="entry name" value="Peptidase_S8/S53_dom"/>
</dbReference>
<dbReference type="Pfam" id="PF00082">
    <property type="entry name" value="Peptidase_S8"/>
    <property type="match status" value="1"/>
</dbReference>
<keyword evidence="1" id="KW-0645">Protease</keyword>
<proteinExistence type="predicted"/>
<keyword evidence="7" id="KW-1185">Reference proteome</keyword>
<dbReference type="GO" id="GO:0004252">
    <property type="term" value="F:serine-type endopeptidase activity"/>
    <property type="evidence" value="ECO:0007669"/>
    <property type="project" value="InterPro"/>
</dbReference>
<dbReference type="GeneID" id="4395850"/>
<evidence type="ECO:0000256" key="1">
    <source>
        <dbReference type="ARBA" id="ARBA00022670"/>
    </source>
</evidence>
<evidence type="ECO:0000313" key="6">
    <source>
        <dbReference type="EMBL" id="EAQ84604.1"/>
    </source>
</evidence>
<keyword evidence="4" id="KW-0732">Signal</keyword>
<evidence type="ECO:0000256" key="4">
    <source>
        <dbReference type="SAM" id="SignalP"/>
    </source>
</evidence>
<dbReference type="InterPro" id="IPR034073">
    <property type="entry name" value="Subtilisin_DY-like_dom"/>
</dbReference>
<dbReference type="eggNOG" id="ENOG502RIY3">
    <property type="taxonomic scope" value="Eukaryota"/>
</dbReference>
<keyword evidence="2" id="KW-0378">Hydrolase</keyword>
<reference evidence="7" key="1">
    <citation type="journal article" date="2015" name="Genome Announc.">
        <title>Draft genome sequence of the cellulolytic fungus Chaetomium globosum.</title>
        <authorList>
            <person name="Cuomo C.A."/>
            <person name="Untereiner W.A."/>
            <person name="Ma L.-J."/>
            <person name="Grabherr M."/>
            <person name="Birren B.W."/>
        </authorList>
    </citation>
    <scope>NUCLEOTIDE SEQUENCE [LARGE SCALE GENOMIC DNA]</scope>
    <source>
        <strain evidence="7">ATCC 6205 / CBS 148.51 / DSM 1962 / NBRC 6347 / NRRL 1970</strain>
    </source>
</reference>
<dbReference type="HOGENOM" id="CLU_748030_0_0_1"/>
<dbReference type="PROSITE" id="PS00138">
    <property type="entry name" value="SUBTILASE_SER"/>
    <property type="match status" value="1"/>
</dbReference>
<dbReference type="VEuPathDB" id="FungiDB:CHGG_08618"/>
<dbReference type="CDD" id="cd04843">
    <property type="entry name" value="Peptidases_S8_11"/>
    <property type="match status" value="1"/>
</dbReference>
<dbReference type="SUPFAM" id="SSF52743">
    <property type="entry name" value="Subtilisin-like"/>
    <property type="match status" value="1"/>
</dbReference>
<dbReference type="RefSeq" id="XP_001226545.1">
    <property type="nucleotide sequence ID" value="XM_001226544.1"/>
</dbReference>
<protein>
    <recommendedName>
        <fullName evidence="5">Peptidase S8/S53 domain-containing protein</fullName>
    </recommendedName>
</protein>
<gene>
    <name evidence="6" type="ORF">CHGG_08618</name>
</gene>
<dbReference type="OrthoDB" id="3866712at2759"/>
<evidence type="ECO:0000259" key="5">
    <source>
        <dbReference type="Pfam" id="PF00082"/>
    </source>
</evidence>
<organism evidence="6 7">
    <name type="scientific">Chaetomium globosum (strain ATCC 6205 / CBS 148.51 / DSM 1962 / NBRC 6347 / NRRL 1970)</name>
    <name type="common">Soil fungus</name>
    <dbReference type="NCBI Taxonomy" id="306901"/>
    <lineage>
        <taxon>Eukaryota</taxon>
        <taxon>Fungi</taxon>
        <taxon>Dikarya</taxon>
        <taxon>Ascomycota</taxon>
        <taxon>Pezizomycotina</taxon>
        <taxon>Sordariomycetes</taxon>
        <taxon>Sordariomycetidae</taxon>
        <taxon>Sordariales</taxon>
        <taxon>Chaetomiaceae</taxon>
        <taxon>Chaetomium</taxon>
    </lineage>
</organism>
<dbReference type="Proteomes" id="UP000001056">
    <property type="component" value="Unassembled WGS sequence"/>
</dbReference>
<dbReference type="InterPro" id="IPR023828">
    <property type="entry name" value="Peptidase_S8_Ser-AS"/>
</dbReference>
<dbReference type="GO" id="GO:0006508">
    <property type="term" value="P:proteolysis"/>
    <property type="evidence" value="ECO:0007669"/>
    <property type="project" value="UniProtKB-KW"/>
</dbReference>
<feature type="chain" id="PRO_5004208593" description="Peptidase S8/S53 domain-containing protein" evidence="4">
    <location>
        <begin position="24"/>
        <end position="370"/>
    </location>
</feature>
<feature type="signal peptide" evidence="4">
    <location>
        <begin position="1"/>
        <end position="23"/>
    </location>
</feature>
<dbReference type="EMBL" id="CH408034">
    <property type="protein sequence ID" value="EAQ84604.1"/>
    <property type="molecule type" value="Genomic_DNA"/>
</dbReference>
<feature type="domain" description="Peptidase S8/S53" evidence="5">
    <location>
        <begin position="203"/>
        <end position="340"/>
    </location>
</feature>
<evidence type="ECO:0000313" key="7">
    <source>
        <dbReference type="Proteomes" id="UP000001056"/>
    </source>
</evidence>
<dbReference type="InterPro" id="IPR036852">
    <property type="entry name" value="Peptidase_S8/S53_dom_sf"/>
</dbReference>
<dbReference type="AlphaFoldDB" id="Q2GTT6"/>
<dbReference type="InParanoid" id="Q2GTT6"/>
<sequence length="370" mass="38623">MGFTRSLALGLLCSLPLFNVALAAPTSASDAAPRSAIAVKLNKSASRARSVAGADVVEDLIRKAQSGSTHAKRDAQFNVLPLITTLTPEKISELVQRATELTPSYKPADFGSWFQVQFPGFYGLTRTTPRLVSIAHGAQGHVVGITRTVGGGPVENEPEAIMDAAAYLSAGDVMLLEMQTGDANNDLWPIEILDAQFDAISLATALGIVVIEPAANGAQDLDQPVLRVGETTAVALLNKDSPDFRDSGAIMVGAGSTTVQHSRLSFSNYGSRVDVYSWGEGIATTSVNTADFSNDDIYDDFDGTSGAAPIVAGAALSIQGMVNVNRGSKLTPAEMRSLITVGGTASANPSTDKIGVQPNLRALIDGGYLQ</sequence>
<name>Q2GTT6_CHAGB</name>